<evidence type="ECO:0000256" key="9">
    <source>
        <dbReference type="ARBA" id="ARBA00023180"/>
    </source>
</evidence>
<evidence type="ECO:0000313" key="13">
    <source>
        <dbReference type="Proteomes" id="UP001374535"/>
    </source>
</evidence>
<evidence type="ECO:0000256" key="5">
    <source>
        <dbReference type="ARBA" id="ARBA00022692"/>
    </source>
</evidence>
<evidence type="ECO:0000256" key="3">
    <source>
        <dbReference type="ARBA" id="ARBA00022603"/>
    </source>
</evidence>
<dbReference type="GO" id="GO:0008168">
    <property type="term" value="F:methyltransferase activity"/>
    <property type="evidence" value="ECO:0007669"/>
    <property type="project" value="UniProtKB-UniRule"/>
</dbReference>
<dbReference type="InterPro" id="IPR029063">
    <property type="entry name" value="SAM-dependent_MTases_sf"/>
</dbReference>
<keyword evidence="7" id="KW-1133">Transmembrane helix</keyword>
<dbReference type="EMBL" id="CP144690">
    <property type="protein sequence ID" value="WVY91648.1"/>
    <property type="molecule type" value="Genomic_DNA"/>
</dbReference>
<dbReference type="GO" id="GO:0032259">
    <property type="term" value="P:methylation"/>
    <property type="evidence" value="ECO:0007669"/>
    <property type="project" value="UniProtKB-KW"/>
</dbReference>
<evidence type="ECO:0000256" key="11">
    <source>
        <dbReference type="RuleBase" id="RU366043"/>
    </source>
</evidence>
<comment type="subcellular location">
    <subcellularLocation>
        <location evidence="10">Endomembrane system</location>
        <topology evidence="10">Single-pass membrane protein</topology>
    </subcellularLocation>
    <subcellularLocation>
        <location evidence="1 11">Membrane</location>
        <topology evidence="1 11">Single-pass type II membrane protein</topology>
    </subcellularLocation>
</comment>
<dbReference type="SUPFAM" id="SSF53335">
    <property type="entry name" value="S-adenosyl-L-methionine-dependent methyltransferases"/>
    <property type="match status" value="2"/>
</dbReference>
<dbReference type="Pfam" id="PF03141">
    <property type="entry name" value="Methyltransf_29"/>
    <property type="match status" value="2"/>
</dbReference>
<dbReference type="AlphaFoldDB" id="A0AAQ3RG66"/>
<evidence type="ECO:0000256" key="2">
    <source>
        <dbReference type="ARBA" id="ARBA00008361"/>
    </source>
</evidence>
<keyword evidence="4 11" id="KW-0808">Transferase</keyword>
<evidence type="ECO:0000256" key="4">
    <source>
        <dbReference type="ARBA" id="ARBA00022679"/>
    </source>
</evidence>
<organism evidence="12 13">
    <name type="scientific">Vigna mungo</name>
    <name type="common">Black gram</name>
    <name type="synonym">Phaseolus mungo</name>
    <dbReference type="NCBI Taxonomy" id="3915"/>
    <lineage>
        <taxon>Eukaryota</taxon>
        <taxon>Viridiplantae</taxon>
        <taxon>Streptophyta</taxon>
        <taxon>Embryophyta</taxon>
        <taxon>Tracheophyta</taxon>
        <taxon>Spermatophyta</taxon>
        <taxon>Magnoliopsida</taxon>
        <taxon>eudicotyledons</taxon>
        <taxon>Gunneridae</taxon>
        <taxon>Pentapetalae</taxon>
        <taxon>rosids</taxon>
        <taxon>fabids</taxon>
        <taxon>Fabales</taxon>
        <taxon>Fabaceae</taxon>
        <taxon>Papilionoideae</taxon>
        <taxon>50 kb inversion clade</taxon>
        <taxon>NPAAA clade</taxon>
        <taxon>indigoferoid/millettioid clade</taxon>
        <taxon>Phaseoleae</taxon>
        <taxon>Vigna</taxon>
    </lineage>
</organism>
<dbReference type="GO" id="GO:0005737">
    <property type="term" value="C:cytoplasm"/>
    <property type="evidence" value="ECO:0007669"/>
    <property type="project" value="TreeGrafter"/>
</dbReference>
<evidence type="ECO:0000313" key="12">
    <source>
        <dbReference type="EMBL" id="WVY91648.1"/>
    </source>
</evidence>
<reference evidence="12 13" key="1">
    <citation type="journal article" date="2023" name="Life. Sci Alliance">
        <title>Evolutionary insights into 3D genome organization and epigenetic landscape of Vigna mungo.</title>
        <authorList>
            <person name="Junaid A."/>
            <person name="Singh B."/>
            <person name="Bhatia S."/>
        </authorList>
    </citation>
    <scope>NUCLEOTIDE SEQUENCE [LARGE SCALE GENOMIC DNA]</scope>
    <source>
        <strain evidence="12">Urdbean</strain>
    </source>
</reference>
<dbReference type="GO" id="GO:0016020">
    <property type="term" value="C:membrane"/>
    <property type="evidence" value="ECO:0007669"/>
    <property type="project" value="UniProtKB-SubCell"/>
</dbReference>
<keyword evidence="8" id="KW-0472">Membrane</keyword>
<dbReference type="Proteomes" id="UP001374535">
    <property type="component" value="Chromosome 11"/>
</dbReference>
<dbReference type="PANTHER" id="PTHR10108:SF899">
    <property type="entry name" value="PECTIN METHYLTRANSFERASE QUA2-RELATED"/>
    <property type="match status" value="1"/>
</dbReference>
<evidence type="ECO:0000256" key="6">
    <source>
        <dbReference type="ARBA" id="ARBA00022968"/>
    </source>
</evidence>
<evidence type="ECO:0000256" key="8">
    <source>
        <dbReference type="ARBA" id="ARBA00023136"/>
    </source>
</evidence>
<keyword evidence="3 11" id="KW-0489">Methyltransferase</keyword>
<protein>
    <recommendedName>
        <fullName evidence="11">Methyltransferase</fullName>
        <ecNumber evidence="11">2.1.1.-</ecNumber>
    </recommendedName>
</protein>
<evidence type="ECO:0000256" key="10">
    <source>
        <dbReference type="ARBA" id="ARBA00037847"/>
    </source>
</evidence>
<dbReference type="PANTHER" id="PTHR10108">
    <property type="entry name" value="SAM-DEPENDENT METHYLTRANSFERASE"/>
    <property type="match status" value="1"/>
</dbReference>
<keyword evidence="13" id="KW-1185">Reference proteome</keyword>
<evidence type="ECO:0000256" key="7">
    <source>
        <dbReference type="ARBA" id="ARBA00022989"/>
    </source>
</evidence>
<gene>
    <name evidence="12" type="ORF">V8G54_037162</name>
</gene>
<keyword evidence="6 11" id="KW-0735">Signal-anchor</keyword>
<keyword evidence="9 11" id="KW-0325">Glycoprotein</keyword>
<proteinExistence type="inferred from homology"/>
<sequence length="464" mass="53019">MALFSLVFIVVLAITGSFWWTLSISSSSRGHIYHGYRRLQEKLVSDLLDIGEFSRGPLRLKESEFCPQELENFVPCYNVSENVELDVRTILDIGCGYGSFGAHLFDSQLLTMCIANYEPSGSQVQLTLERGLPAMIASFTSKQLPFPSLSFDMLHCARCGIDWDQKDGMLLIEADRLLKPGGYFVWTSPLTNARDKENQKRWKFIQDFTLTLCWELLSQQEETVVWKKTSKKGCYASRKSGSGPSLCGRGIDVETPHYRELQNCIGGMQSARWIPIEKRERWPSRANLNKNELAIYGLQPDELTEDSDSWKTAVQNYWSLLSPLIFSDHPKRPGDEDPSPPYNMLRNVLDMNAHFGGFNSALLQARKCEAFPTYPRTYDLVHAAGFLSLETEQHRCTMVDMFLEIDRILRPEGWIIIRDTVPLIESARALTAQLKWDARVVEIESDSDQRLLICQKPFFKRQAS</sequence>
<keyword evidence="5" id="KW-0812">Transmembrane</keyword>
<accession>A0AAQ3RG66</accession>
<dbReference type="Gene3D" id="3.40.50.150">
    <property type="entry name" value="Vaccinia Virus protein VP39"/>
    <property type="match status" value="1"/>
</dbReference>
<dbReference type="FunFam" id="3.40.50.150:FF:000119">
    <property type="entry name" value="probable pectin methyltransferase QUA2"/>
    <property type="match status" value="1"/>
</dbReference>
<dbReference type="InterPro" id="IPR004159">
    <property type="entry name" value="Put_SAM_MeTrfase"/>
</dbReference>
<dbReference type="GO" id="GO:0012505">
    <property type="term" value="C:endomembrane system"/>
    <property type="evidence" value="ECO:0007669"/>
    <property type="project" value="UniProtKB-SubCell"/>
</dbReference>
<evidence type="ECO:0000256" key="1">
    <source>
        <dbReference type="ARBA" id="ARBA00004606"/>
    </source>
</evidence>
<comment type="similarity">
    <text evidence="2 11">Belongs to the methyltransferase superfamily.</text>
</comment>
<dbReference type="EC" id="2.1.1.-" evidence="11"/>
<name>A0AAQ3RG66_VIGMU</name>